<reference evidence="2 3" key="1">
    <citation type="submission" date="2021-03" db="EMBL/GenBank/DDBJ databases">
        <title>Genomic Encyclopedia of Type Strains, Phase IV (KMG-IV): sequencing the most valuable type-strain genomes for metagenomic binning, comparative biology and taxonomic classification.</title>
        <authorList>
            <person name="Goeker M."/>
        </authorList>
    </citation>
    <scope>NUCLEOTIDE SEQUENCE [LARGE SCALE GENOMIC DNA]</scope>
    <source>
        <strain evidence="2 3">DSM 1289</strain>
    </source>
</reference>
<protein>
    <submittedName>
        <fullName evidence="2">NADH-flavin reductase</fullName>
    </submittedName>
</protein>
<dbReference type="RefSeq" id="WP_209456879.1">
    <property type="nucleotide sequence ID" value="NZ_BAAACS010000011.1"/>
</dbReference>
<name>A0ABS4EBX3_9FIRM</name>
<feature type="domain" description="NAD(P)-binding" evidence="1">
    <location>
        <begin position="7"/>
        <end position="199"/>
    </location>
</feature>
<dbReference type="EMBL" id="JAGGJX010000003">
    <property type="protein sequence ID" value="MBP1855445.1"/>
    <property type="molecule type" value="Genomic_DNA"/>
</dbReference>
<dbReference type="SUPFAM" id="SSF51735">
    <property type="entry name" value="NAD(P)-binding Rossmann-fold domains"/>
    <property type="match status" value="1"/>
</dbReference>
<sequence length="211" mass="23480">MKIIIFGASGGIGKFAVEYALKEGYEVKAYVRNPSKLNIKDENLMIVKGQIDDYDMIKQAISGCDAVISTLGVPMKFTYDMMSSYEGHKNIIKAMQELGVSRIIDWATPSVKSSRDKRSFITTVPGIMASILFPKAKKEVISIANLITDTELVWTIVRFMAPKDTPYTGKFKVGFGDIKMNFNISRADIGAFMVNQIESDKYIYAMPIIGS</sequence>
<dbReference type="InterPro" id="IPR051606">
    <property type="entry name" value="Polyketide_Oxido-like"/>
</dbReference>
<dbReference type="InterPro" id="IPR036291">
    <property type="entry name" value="NAD(P)-bd_dom_sf"/>
</dbReference>
<gene>
    <name evidence="2" type="ORF">J2Z43_001840</name>
</gene>
<comment type="caution">
    <text evidence="2">The sequence shown here is derived from an EMBL/GenBank/DDBJ whole genome shotgun (WGS) entry which is preliminary data.</text>
</comment>
<evidence type="ECO:0000313" key="3">
    <source>
        <dbReference type="Proteomes" id="UP000767291"/>
    </source>
</evidence>
<evidence type="ECO:0000259" key="1">
    <source>
        <dbReference type="Pfam" id="PF13460"/>
    </source>
</evidence>
<dbReference type="Gene3D" id="3.40.50.720">
    <property type="entry name" value="NAD(P)-binding Rossmann-like Domain"/>
    <property type="match status" value="1"/>
</dbReference>
<evidence type="ECO:0000313" key="2">
    <source>
        <dbReference type="EMBL" id="MBP1855445.1"/>
    </source>
</evidence>
<proteinExistence type="predicted"/>
<organism evidence="2 3">
    <name type="scientific">Metaclostridioides mangenotii</name>
    <dbReference type="NCBI Taxonomy" id="1540"/>
    <lineage>
        <taxon>Bacteria</taxon>
        <taxon>Bacillati</taxon>
        <taxon>Bacillota</taxon>
        <taxon>Clostridia</taxon>
        <taxon>Peptostreptococcales</taxon>
        <taxon>Peptostreptococcaceae</taxon>
        <taxon>Metaclostridioides</taxon>
    </lineage>
</organism>
<accession>A0ABS4EBX3</accession>
<dbReference type="PANTHER" id="PTHR43355:SF2">
    <property type="entry name" value="FLAVIN REDUCTASE (NADPH)"/>
    <property type="match status" value="1"/>
</dbReference>
<dbReference type="Proteomes" id="UP000767291">
    <property type="component" value="Unassembled WGS sequence"/>
</dbReference>
<dbReference type="InterPro" id="IPR016040">
    <property type="entry name" value="NAD(P)-bd_dom"/>
</dbReference>
<dbReference type="PANTHER" id="PTHR43355">
    <property type="entry name" value="FLAVIN REDUCTASE (NADPH)"/>
    <property type="match status" value="1"/>
</dbReference>
<dbReference type="Pfam" id="PF13460">
    <property type="entry name" value="NAD_binding_10"/>
    <property type="match status" value="1"/>
</dbReference>
<keyword evidence="3" id="KW-1185">Reference proteome</keyword>